<accession>A0ABS2P6S4</accession>
<dbReference type="Proteomes" id="UP000741863">
    <property type="component" value="Unassembled WGS sequence"/>
</dbReference>
<dbReference type="EMBL" id="JAFBEC010000001">
    <property type="protein sequence ID" value="MBM7631100.1"/>
    <property type="molecule type" value="Genomic_DNA"/>
</dbReference>
<reference evidence="1 2" key="1">
    <citation type="submission" date="2021-01" db="EMBL/GenBank/DDBJ databases">
        <title>Genomic Encyclopedia of Type Strains, Phase IV (KMG-IV): sequencing the most valuable type-strain genomes for metagenomic binning, comparative biology and taxonomic classification.</title>
        <authorList>
            <person name="Goeker M."/>
        </authorList>
    </citation>
    <scope>NUCLEOTIDE SEQUENCE [LARGE SCALE GENOMIC DNA]</scope>
    <source>
        <strain evidence="1 2">DSM 25540</strain>
    </source>
</reference>
<keyword evidence="2" id="KW-1185">Reference proteome</keyword>
<gene>
    <name evidence="1" type="ORF">JOD17_000191</name>
</gene>
<protein>
    <recommendedName>
        <fullName evidence="3">Phage portal protein</fullName>
    </recommendedName>
</protein>
<dbReference type="InterPro" id="IPR018989">
    <property type="entry name" value="DUF2001"/>
</dbReference>
<name>A0ABS2P6S4_9BACL</name>
<dbReference type="InterPro" id="IPR038628">
    <property type="entry name" value="XkdM-like_sf"/>
</dbReference>
<comment type="caution">
    <text evidence="1">The sequence shown here is derived from an EMBL/GenBank/DDBJ whole genome shotgun (WGS) entry which is preliminary data.</text>
</comment>
<evidence type="ECO:0000313" key="1">
    <source>
        <dbReference type="EMBL" id="MBM7631100.1"/>
    </source>
</evidence>
<dbReference type="Pfam" id="PF09393">
    <property type="entry name" value="DUF2001"/>
    <property type="match status" value="1"/>
</dbReference>
<sequence>MTATYRGRNVINGAHGKLWWDGELIMEVKSFEAKVVANREEVPIGLDVDSKIVSLAGEGTMTQKKVYSRGMRKFLDAWRNGQDLRSTLTGVLADPDAIRSQTERVSISNVWFNEMTIMQWEEQAKLEREFPFGFTVSDVDIQDTIDA</sequence>
<organism evidence="1 2">
    <name type="scientific">Geomicrobium sediminis</name>
    <dbReference type="NCBI Taxonomy" id="1347788"/>
    <lineage>
        <taxon>Bacteria</taxon>
        <taxon>Bacillati</taxon>
        <taxon>Bacillota</taxon>
        <taxon>Bacilli</taxon>
        <taxon>Bacillales</taxon>
        <taxon>Geomicrobium</taxon>
    </lineage>
</organism>
<dbReference type="Gene3D" id="2.30.110.40">
    <property type="entry name" value="Phage tail tube protein"/>
    <property type="match status" value="1"/>
</dbReference>
<dbReference type="RefSeq" id="WP_204695292.1">
    <property type="nucleotide sequence ID" value="NZ_JAFBEC010000001.1"/>
</dbReference>
<proteinExistence type="predicted"/>
<dbReference type="SUPFAM" id="SSF69279">
    <property type="entry name" value="Phage tail proteins"/>
    <property type="match status" value="1"/>
</dbReference>
<evidence type="ECO:0000313" key="2">
    <source>
        <dbReference type="Proteomes" id="UP000741863"/>
    </source>
</evidence>
<evidence type="ECO:0008006" key="3">
    <source>
        <dbReference type="Google" id="ProtNLM"/>
    </source>
</evidence>